<gene>
    <name evidence="2" type="ORF">P7K49_006039</name>
</gene>
<dbReference type="Proteomes" id="UP001266305">
    <property type="component" value="Unassembled WGS sequence"/>
</dbReference>
<proteinExistence type="predicted"/>
<sequence length="53" mass="5902">EAAAHTLNLEIRCGLDGTRPGWGVDVRGKVGETHQDWPPKPKTLQRKEEKTGH</sequence>
<accession>A0ABQ9W191</accession>
<protein>
    <submittedName>
        <fullName evidence="2">Uncharacterized protein</fullName>
    </submittedName>
</protein>
<evidence type="ECO:0000313" key="2">
    <source>
        <dbReference type="EMBL" id="KAK2115413.1"/>
    </source>
</evidence>
<evidence type="ECO:0000256" key="1">
    <source>
        <dbReference type="SAM" id="MobiDB-lite"/>
    </source>
</evidence>
<organism evidence="2 3">
    <name type="scientific">Saguinus oedipus</name>
    <name type="common">Cotton-top tamarin</name>
    <name type="synonym">Oedipomidas oedipus</name>
    <dbReference type="NCBI Taxonomy" id="9490"/>
    <lineage>
        <taxon>Eukaryota</taxon>
        <taxon>Metazoa</taxon>
        <taxon>Chordata</taxon>
        <taxon>Craniata</taxon>
        <taxon>Vertebrata</taxon>
        <taxon>Euteleostomi</taxon>
        <taxon>Mammalia</taxon>
        <taxon>Eutheria</taxon>
        <taxon>Euarchontoglires</taxon>
        <taxon>Primates</taxon>
        <taxon>Haplorrhini</taxon>
        <taxon>Platyrrhini</taxon>
        <taxon>Cebidae</taxon>
        <taxon>Callitrichinae</taxon>
        <taxon>Saguinus</taxon>
    </lineage>
</organism>
<name>A0ABQ9W191_SAGOE</name>
<feature type="non-terminal residue" evidence="2">
    <location>
        <position position="53"/>
    </location>
</feature>
<reference evidence="2 3" key="1">
    <citation type="submission" date="2023-05" db="EMBL/GenBank/DDBJ databases">
        <title>B98-5 Cell Line De Novo Hybrid Assembly: An Optical Mapping Approach.</title>
        <authorList>
            <person name="Kananen K."/>
            <person name="Auerbach J.A."/>
            <person name="Kautto E."/>
            <person name="Blachly J.S."/>
        </authorList>
    </citation>
    <scope>NUCLEOTIDE SEQUENCE [LARGE SCALE GENOMIC DNA]</scope>
    <source>
        <strain evidence="2">B95-8</strain>
        <tissue evidence="2">Cell line</tissue>
    </source>
</reference>
<dbReference type="EMBL" id="JASSZA010000003">
    <property type="protein sequence ID" value="KAK2115413.1"/>
    <property type="molecule type" value="Genomic_DNA"/>
</dbReference>
<evidence type="ECO:0000313" key="3">
    <source>
        <dbReference type="Proteomes" id="UP001266305"/>
    </source>
</evidence>
<keyword evidence="3" id="KW-1185">Reference proteome</keyword>
<comment type="caution">
    <text evidence="2">The sequence shown here is derived from an EMBL/GenBank/DDBJ whole genome shotgun (WGS) entry which is preliminary data.</text>
</comment>
<feature type="non-terminal residue" evidence="2">
    <location>
        <position position="1"/>
    </location>
</feature>
<feature type="region of interest" description="Disordered" evidence="1">
    <location>
        <begin position="29"/>
        <end position="53"/>
    </location>
</feature>